<dbReference type="InterPro" id="IPR004373">
    <property type="entry name" value="RF-1"/>
</dbReference>
<protein>
    <recommendedName>
        <fullName evidence="5">Peptide chain release factor 1</fullName>
    </recommendedName>
</protein>
<evidence type="ECO:0000259" key="6">
    <source>
        <dbReference type="SMART" id="SM00937"/>
    </source>
</evidence>
<dbReference type="SMART" id="SM00937">
    <property type="entry name" value="PCRF"/>
    <property type="match status" value="1"/>
</dbReference>
<keyword evidence="3" id="KW-0488">Methylation</keyword>
<dbReference type="InterPro" id="IPR000352">
    <property type="entry name" value="Pep_chain_release_fac_I"/>
</dbReference>
<dbReference type="NCBIfam" id="NF001859">
    <property type="entry name" value="PRK00591.1"/>
    <property type="match status" value="1"/>
</dbReference>
<dbReference type="InterPro" id="IPR050057">
    <property type="entry name" value="Prokaryotic/Mito_RF"/>
</dbReference>
<evidence type="ECO:0000256" key="5">
    <source>
        <dbReference type="NCBIfam" id="TIGR00019"/>
    </source>
</evidence>
<sequence length="351" mass="39716">MLKALIAKTRTQAKEREAKLSDASLVSRPQEFQRVSKEYHALQEAVSCADEWERMRAGIAEAEDALKSGEEELTTLAAAELEILRPQEAAARAALEERLMPADPLDTRDTIVEIRAGAGGDEASLFAAELTRMYMRYAERKGWTVKHIDESRTSLGGYKEIIFEIQGDRVYSCLKFERGVQRVQRVPDTEKAGRVHTSTVTVAVMPEAEDVDVDIQPKDLKIETSTASGHGGQSVNTTYSAIRITHLPTGIVVQCQDERSQQQNRIKAMTVLRARLFAKAEEERRAAIEADRRSQVGTGERSEKIRTYNFPQDRITDHRVNENWHQIEEILDGNLDPLIEKLKEWERAQRT</sequence>
<evidence type="ECO:0000256" key="2">
    <source>
        <dbReference type="ARBA" id="ARBA00010835"/>
    </source>
</evidence>
<proteinExistence type="inferred from homology"/>
<dbReference type="Gene3D" id="3.30.70.1660">
    <property type="match status" value="1"/>
</dbReference>
<dbReference type="SUPFAM" id="SSF75620">
    <property type="entry name" value="Release factor"/>
    <property type="match status" value="1"/>
</dbReference>
<gene>
    <name evidence="7" type="ORF">A3J43_02380</name>
</gene>
<dbReference type="Proteomes" id="UP000176604">
    <property type="component" value="Unassembled WGS sequence"/>
</dbReference>
<dbReference type="STRING" id="1802397.A3J43_02380"/>
<dbReference type="InterPro" id="IPR045853">
    <property type="entry name" value="Pep_chain_release_fac_I_sf"/>
</dbReference>
<feature type="domain" description="Peptide chain release factor" evidence="6">
    <location>
        <begin position="63"/>
        <end position="177"/>
    </location>
</feature>
<comment type="similarity">
    <text evidence="2">Belongs to the prokaryotic/mitochondrial release factor family.</text>
</comment>
<dbReference type="Pfam" id="PF00472">
    <property type="entry name" value="RF-1"/>
    <property type="match status" value="1"/>
</dbReference>
<dbReference type="AlphaFoldDB" id="A0A1F7UK58"/>
<dbReference type="FunFam" id="3.30.160.20:FF:000004">
    <property type="entry name" value="Peptide chain release factor 1"/>
    <property type="match status" value="1"/>
</dbReference>
<evidence type="ECO:0000256" key="1">
    <source>
        <dbReference type="ARBA" id="ARBA00002986"/>
    </source>
</evidence>
<dbReference type="PANTHER" id="PTHR43804:SF7">
    <property type="entry name" value="LD18447P"/>
    <property type="match status" value="1"/>
</dbReference>
<keyword evidence="4" id="KW-0648">Protein biosynthesis</keyword>
<comment type="function">
    <text evidence="1">Peptide chain release factor 1 directs the termination of translation in response to the peptide chain termination codons UAG and UAA.</text>
</comment>
<dbReference type="NCBIfam" id="TIGR00019">
    <property type="entry name" value="prfA"/>
    <property type="match status" value="1"/>
</dbReference>
<dbReference type="FunFam" id="3.30.70.1660:FF:000002">
    <property type="entry name" value="Peptide chain release factor 1"/>
    <property type="match status" value="1"/>
</dbReference>
<dbReference type="Pfam" id="PF03462">
    <property type="entry name" value="PCRF"/>
    <property type="match status" value="1"/>
</dbReference>
<dbReference type="InterPro" id="IPR005139">
    <property type="entry name" value="PCRF"/>
</dbReference>
<dbReference type="Gene3D" id="3.30.160.20">
    <property type="match status" value="1"/>
</dbReference>
<reference evidence="7 8" key="1">
    <citation type="journal article" date="2016" name="Nat. Commun.">
        <title>Thousands of microbial genomes shed light on interconnected biogeochemical processes in an aquifer system.</title>
        <authorList>
            <person name="Anantharaman K."/>
            <person name="Brown C.T."/>
            <person name="Hug L.A."/>
            <person name="Sharon I."/>
            <person name="Castelle C.J."/>
            <person name="Probst A.J."/>
            <person name="Thomas B.C."/>
            <person name="Singh A."/>
            <person name="Wilkins M.J."/>
            <person name="Karaoz U."/>
            <person name="Brodie E.L."/>
            <person name="Williams K.H."/>
            <person name="Hubbard S.S."/>
            <person name="Banfield J.F."/>
        </authorList>
    </citation>
    <scope>NUCLEOTIDE SEQUENCE [LARGE SCALE GENOMIC DNA]</scope>
</reference>
<name>A0A1F7UK58_9BACT</name>
<dbReference type="Gene3D" id="6.10.140.1950">
    <property type="match status" value="1"/>
</dbReference>
<organism evidence="7 8">
    <name type="scientific">Candidatus Uhrbacteria bacterium RIFCSPHIGHO2_12_FULL_54_23</name>
    <dbReference type="NCBI Taxonomy" id="1802397"/>
    <lineage>
        <taxon>Bacteria</taxon>
        <taxon>Candidatus Uhriibacteriota</taxon>
    </lineage>
</organism>
<dbReference type="GO" id="GO:0016149">
    <property type="term" value="F:translation release factor activity, codon specific"/>
    <property type="evidence" value="ECO:0007669"/>
    <property type="project" value="InterPro"/>
</dbReference>
<evidence type="ECO:0000256" key="4">
    <source>
        <dbReference type="ARBA" id="ARBA00022917"/>
    </source>
</evidence>
<evidence type="ECO:0000256" key="3">
    <source>
        <dbReference type="ARBA" id="ARBA00022481"/>
    </source>
</evidence>
<dbReference type="PANTHER" id="PTHR43804">
    <property type="entry name" value="LD18447P"/>
    <property type="match status" value="1"/>
</dbReference>
<dbReference type="GO" id="GO:0005737">
    <property type="term" value="C:cytoplasm"/>
    <property type="evidence" value="ECO:0007669"/>
    <property type="project" value="UniProtKB-ARBA"/>
</dbReference>
<accession>A0A1F7UK58</accession>
<comment type="caution">
    <text evidence="7">The sequence shown here is derived from an EMBL/GenBank/DDBJ whole genome shotgun (WGS) entry which is preliminary data.</text>
</comment>
<dbReference type="EMBL" id="MGEF01000027">
    <property type="protein sequence ID" value="OGL78652.1"/>
    <property type="molecule type" value="Genomic_DNA"/>
</dbReference>
<evidence type="ECO:0000313" key="7">
    <source>
        <dbReference type="EMBL" id="OGL78652.1"/>
    </source>
</evidence>
<evidence type="ECO:0000313" key="8">
    <source>
        <dbReference type="Proteomes" id="UP000176604"/>
    </source>
</evidence>